<evidence type="ECO:0000259" key="1">
    <source>
        <dbReference type="Pfam" id="PF24750"/>
    </source>
</evidence>
<organism evidence="2">
    <name type="scientific">Salix viminalis</name>
    <name type="common">Common osier</name>
    <name type="synonym">Basket willow</name>
    <dbReference type="NCBI Taxonomy" id="40686"/>
    <lineage>
        <taxon>Eukaryota</taxon>
        <taxon>Viridiplantae</taxon>
        <taxon>Streptophyta</taxon>
        <taxon>Embryophyta</taxon>
        <taxon>Tracheophyta</taxon>
        <taxon>Spermatophyta</taxon>
        <taxon>Magnoliopsida</taxon>
        <taxon>eudicotyledons</taxon>
        <taxon>Gunneridae</taxon>
        <taxon>Pentapetalae</taxon>
        <taxon>rosids</taxon>
        <taxon>fabids</taxon>
        <taxon>Malpighiales</taxon>
        <taxon>Salicaceae</taxon>
        <taxon>Saliceae</taxon>
        <taxon>Salix</taxon>
    </lineage>
</organism>
<dbReference type="PANTHER" id="PTHR35546:SF70">
    <property type="entry name" value="F-BOX PROTEIN INTERACTION DOMAIN PROTEIN"/>
    <property type="match status" value="1"/>
</dbReference>
<dbReference type="InterPro" id="IPR055290">
    <property type="entry name" value="At3g26010-like"/>
</dbReference>
<dbReference type="InterPro" id="IPR056592">
    <property type="entry name" value="Beta-prop_At3g26010-like"/>
</dbReference>
<gene>
    <name evidence="2" type="ORF">SVIM_LOCUS35040</name>
</gene>
<proteinExistence type="predicted"/>
<name>A0A6N2KJG9_SALVM</name>
<dbReference type="Pfam" id="PF24750">
    <property type="entry name" value="b-prop_At3g26010-like"/>
    <property type="match status" value="1"/>
</dbReference>
<accession>A0A6N2KJG9</accession>
<dbReference type="AlphaFoldDB" id="A0A6N2KJG9"/>
<sequence>MEDQKTDCSENSSILSDMGGSKGFVCHYRFEEGSSQFIFLDVDQETGGVSINNTLSFSTTSYLQTISSANGLLLLSGFGESQLSYHVFNPLTKRPETLPPHGITGEVIRSGLAFDGKQYQVVLVHVFKDEENGLGPLPGHIELEIFSSETGAWRKRQPFRLSFNVEVPVSELFTELNTAPLFSNGAIHWEINGRLLVYHVKDDCCEVIELPNFSEDPSWTPTMTFRRCLWESEGRVRYTYTDFDGVHTWNLLEECEHAVYSHSNLYDREKHRWALVYTIDHTGLAKHDPDILCPGNQWGPHNISPFAYVEDSETMYLQLPGIVVAHNTKTRGLQKVCGYEFPDMEFNCCSFFPFIQSNESHQKKASKSLQAGEVVDLPIKQEVNSISF</sequence>
<protein>
    <recommendedName>
        <fullName evidence="1">F-box protein At3g26010-like beta-propeller domain-containing protein</fullName>
    </recommendedName>
</protein>
<feature type="domain" description="F-box protein At3g26010-like beta-propeller" evidence="1">
    <location>
        <begin position="61"/>
        <end position="241"/>
    </location>
</feature>
<evidence type="ECO:0000313" key="2">
    <source>
        <dbReference type="EMBL" id="VFU23393.1"/>
    </source>
</evidence>
<dbReference type="EMBL" id="CAADRP010000113">
    <property type="protein sequence ID" value="VFU23393.1"/>
    <property type="molecule type" value="Genomic_DNA"/>
</dbReference>
<reference evidence="2" key="1">
    <citation type="submission" date="2019-03" db="EMBL/GenBank/DDBJ databases">
        <authorList>
            <person name="Mank J."/>
            <person name="Almeida P."/>
        </authorList>
    </citation>
    <scope>NUCLEOTIDE SEQUENCE</scope>
    <source>
        <strain evidence="2">78183</strain>
    </source>
</reference>
<dbReference type="PANTHER" id="PTHR35546">
    <property type="entry name" value="F-BOX PROTEIN INTERACTION DOMAIN PROTEIN-RELATED"/>
    <property type="match status" value="1"/>
</dbReference>